<name>A0A9W4T4S6_9GLOM</name>
<evidence type="ECO:0000313" key="2">
    <source>
        <dbReference type="Proteomes" id="UP001153678"/>
    </source>
</evidence>
<feature type="non-terminal residue" evidence="1">
    <location>
        <position position="87"/>
    </location>
</feature>
<gene>
    <name evidence="1" type="ORF">FWILDA_LOCUS15714</name>
</gene>
<accession>A0A9W4T4S6</accession>
<sequence>MSNNKKDTIDTFSDSLTKYQFTRLFDFNSNDIEFHGSNKNLESNNTLKPDASHLLISTIPFGSSDITSFNNNIDSFLNYLPLDVQTI</sequence>
<dbReference type="AlphaFoldDB" id="A0A9W4T4S6"/>
<proteinExistence type="predicted"/>
<protein>
    <submittedName>
        <fullName evidence="1">10776_t:CDS:1</fullName>
    </submittedName>
</protein>
<dbReference type="EMBL" id="CAMKVN010008643">
    <property type="protein sequence ID" value="CAI2192711.1"/>
    <property type="molecule type" value="Genomic_DNA"/>
</dbReference>
<comment type="caution">
    <text evidence="1">The sequence shown here is derived from an EMBL/GenBank/DDBJ whole genome shotgun (WGS) entry which is preliminary data.</text>
</comment>
<organism evidence="1 2">
    <name type="scientific">Funneliformis geosporum</name>
    <dbReference type="NCBI Taxonomy" id="1117311"/>
    <lineage>
        <taxon>Eukaryota</taxon>
        <taxon>Fungi</taxon>
        <taxon>Fungi incertae sedis</taxon>
        <taxon>Mucoromycota</taxon>
        <taxon>Glomeromycotina</taxon>
        <taxon>Glomeromycetes</taxon>
        <taxon>Glomerales</taxon>
        <taxon>Glomeraceae</taxon>
        <taxon>Funneliformis</taxon>
    </lineage>
</organism>
<reference evidence="1" key="1">
    <citation type="submission" date="2022-08" db="EMBL/GenBank/DDBJ databases">
        <authorList>
            <person name="Kallberg Y."/>
            <person name="Tangrot J."/>
            <person name="Rosling A."/>
        </authorList>
    </citation>
    <scope>NUCLEOTIDE SEQUENCE</scope>
    <source>
        <strain evidence="1">Wild A</strain>
    </source>
</reference>
<evidence type="ECO:0000313" key="1">
    <source>
        <dbReference type="EMBL" id="CAI2192711.1"/>
    </source>
</evidence>
<dbReference type="Proteomes" id="UP001153678">
    <property type="component" value="Unassembled WGS sequence"/>
</dbReference>
<keyword evidence="2" id="KW-1185">Reference proteome</keyword>